<dbReference type="EMBL" id="FOUI01000028">
    <property type="protein sequence ID" value="SFM90663.1"/>
    <property type="molecule type" value="Genomic_DNA"/>
</dbReference>
<feature type="transmembrane region" description="Helical" evidence="7">
    <location>
        <begin position="43"/>
        <end position="61"/>
    </location>
</feature>
<dbReference type="Pfam" id="PF00072">
    <property type="entry name" value="Response_reg"/>
    <property type="match status" value="1"/>
</dbReference>
<name>A0A1I4UPL7_9GAMM</name>
<dbReference type="SUPFAM" id="SSF52172">
    <property type="entry name" value="CheY-like"/>
    <property type="match status" value="1"/>
</dbReference>
<comment type="catalytic activity">
    <reaction evidence="1">
        <text>ATP + protein L-histidine = ADP + protein N-phospho-L-histidine.</text>
        <dbReference type="EC" id="2.7.13.3"/>
    </reaction>
</comment>
<dbReference type="InterPro" id="IPR036890">
    <property type="entry name" value="HATPase_C_sf"/>
</dbReference>
<feature type="modified residue" description="4-aspartylphosphate" evidence="6">
    <location>
        <position position="515"/>
    </location>
</feature>
<dbReference type="PRINTS" id="PR00344">
    <property type="entry name" value="BCTRLSENSOR"/>
</dbReference>
<dbReference type="SMART" id="SM00387">
    <property type="entry name" value="HATPase_c"/>
    <property type="match status" value="1"/>
</dbReference>
<evidence type="ECO:0000259" key="9">
    <source>
        <dbReference type="PROSITE" id="PS50110"/>
    </source>
</evidence>
<dbReference type="SUPFAM" id="SSF55874">
    <property type="entry name" value="ATPase domain of HSP90 chaperone/DNA topoisomerase II/histidine kinase"/>
    <property type="match status" value="1"/>
</dbReference>
<keyword evidence="5 10" id="KW-0418">Kinase</keyword>
<dbReference type="Gene3D" id="3.30.565.10">
    <property type="entry name" value="Histidine kinase-like ATPase, C-terminal domain"/>
    <property type="match status" value="1"/>
</dbReference>
<protein>
    <recommendedName>
        <fullName evidence="2">histidine kinase</fullName>
        <ecNumber evidence="2">2.7.13.3</ecNumber>
    </recommendedName>
</protein>
<evidence type="ECO:0000256" key="2">
    <source>
        <dbReference type="ARBA" id="ARBA00012438"/>
    </source>
</evidence>
<dbReference type="InterPro" id="IPR036097">
    <property type="entry name" value="HisK_dim/P_sf"/>
</dbReference>
<dbReference type="CDD" id="cd00156">
    <property type="entry name" value="REC"/>
    <property type="match status" value="1"/>
</dbReference>
<dbReference type="EC" id="2.7.13.3" evidence="2"/>
<evidence type="ECO:0000313" key="11">
    <source>
        <dbReference type="Proteomes" id="UP000243629"/>
    </source>
</evidence>
<dbReference type="SUPFAM" id="SSF47384">
    <property type="entry name" value="Homodimeric domain of signal transducing histidine kinase"/>
    <property type="match status" value="1"/>
</dbReference>
<dbReference type="InterPro" id="IPR001789">
    <property type="entry name" value="Sig_transdc_resp-reg_receiver"/>
</dbReference>
<dbReference type="Pfam" id="PF00512">
    <property type="entry name" value="HisKA"/>
    <property type="match status" value="1"/>
</dbReference>
<evidence type="ECO:0000313" key="10">
    <source>
        <dbReference type="EMBL" id="SFM90663.1"/>
    </source>
</evidence>
<proteinExistence type="predicted"/>
<organism evidence="10 11">
    <name type="scientific">Halopseudomonas yangmingensis</name>
    <dbReference type="NCBI Taxonomy" id="1720063"/>
    <lineage>
        <taxon>Bacteria</taxon>
        <taxon>Pseudomonadati</taxon>
        <taxon>Pseudomonadota</taxon>
        <taxon>Gammaproteobacteria</taxon>
        <taxon>Pseudomonadales</taxon>
        <taxon>Pseudomonadaceae</taxon>
        <taxon>Halopseudomonas</taxon>
    </lineage>
</organism>
<dbReference type="InterPro" id="IPR003661">
    <property type="entry name" value="HisK_dim/P_dom"/>
</dbReference>
<reference evidence="11" key="1">
    <citation type="submission" date="2016-10" db="EMBL/GenBank/DDBJ databases">
        <authorList>
            <person name="Varghese N."/>
            <person name="Submissions S."/>
        </authorList>
    </citation>
    <scope>NUCLEOTIDE SEQUENCE [LARGE SCALE GENOMIC DNA]</scope>
    <source>
        <strain evidence="11">DSM 24213</strain>
    </source>
</reference>
<feature type="domain" description="Histidine kinase" evidence="8">
    <location>
        <begin position="234"/>
        <end position="448"/>
    </location>
</feature>
<dbReference type="Gene3D" id="1.10.287.130">
    <property type="match status" value="1"/>
</dbReference>
<dbReference type="Pfam" id="PF02518">
    <property type="entry name" value="HATPase_c"/>
    <property type="match status" value="1"/>
</dbReference>
<evidence type="ECO:0000259" key="8">
    <source>
        <dbReference type="PROSITE" id="PS50109"/>
    </source>
</evidence>
<dbReference type="PANTHER" id="PTHR43047:SF9">
    <property type="entry name" value="HISTIDINE KINASE"/>
    <property type="match status" value="1"/>
</dbReference>
<dbReference type="GO" id="GO:0000155">
    <property type="term" value="F:phosphorelay sensor kinase activity"/>
    <property type="evidence" value="ECO:0007669"/>
    <property type="project" value="InterPro"/>
</dbReference>
<gene>
    <name evidence="10" type="ORF">SAMN05216217_1285</name>
</gene>
<feature type="domain" description="Response regulatory" evidence="9">
    <location>
        <begin position="466"/>
        <end position="581"/>
    </location>
</feature>
<dbReference type="SMART" id="SM00388">
    <property type="entry name" value="HisKA"/>
    <property type="match status" value="1"/>
</dbReference>
<sequence>MQELDEPALMAQSRGFAGLRFSQALEPGFLHYMHVKMAGRARLVAISAISFMLFFMWLDVAYLPEEILPLTLGGRLLALLLICFALWYSNRPEQVAAKSAFLVSACTYAVTGIIVSLVIVLARVSETRVPVTHDGLYLILFCGLFLIGLPARHAVLGSWMLVLGFLLASWIAGTGRVQMISNGLFLMMFTLIGSIGAYMYEHMLRSAYLSERLLDAARQRAERESQGKTRFLATASHDLRQPLHAMSLFIQHLDEQVTQPQARQTIARLSESAELLQQMLNALLDMSRLSVGMVKPQFKRFNLQPFLQRIIDSLEHLALPRGVSLELLCPVRAAVLSDPVLLERLLRNFLNNALVHASATRIRLEVTPVEDRLRLAVVDDGCGMAEEDQQRIYEEFTQLRNPARTLDKGVGLGLSICRQLLHLLEYPSGLLSRPGQGARFWFDVPQAEWREEIAEPTLRAGRLAGRVLVVENDRINREALSALLSQWGCSVQAFADPQELLQLRPFPVVDLLLSDYRLEGDLDGLQLIRALRSAELYSGPALLLTADTSDTLTEQARLADVEMLYKPVLPARLRRQLQPLLGGTTG</sequence>
<dbReference type="InterPro" id="IPR005467">
    <property type="entry name" value="His_kinase_dom"/>
</dbReference>
<dbReference type="PANTHER" id="PTHR43047">
    <property type="entry name" value="TWO-COMPONENT HISTIDINE PROTEIN KINASE"/>
    <property type="match status" value="1"/>
</dbReference>
<keyword evidence="11" id="KW-1185">Reference proteome</keyword>
<dbReference type="SMART" id="SM00448">
    <property type="entry name" value="REC"/>
    <property type="match status" value="1"/>
</dbReference>
<accession>A0A1I4UPL7</accession>
<keyword evidence="7" id="KW-0472">Membrane</keyword>
<dbReference type="RefSeq" id="WP_093478988.1">
    <property type="nucleotide sequence ID" value="NZ_FOUI01000028.1"/>
</dbReference>
<evidence type="ECO:0000256" key="5">
    <source>
        <dbReference type="ARBA" id="ARBA00022777"/>
    </source>
</evidence>
<dbReference type="GO" id="GO:0005886">
    <property type="term" value="C:plasma membrane"/>
    <property type="evidence" value="ECO:0007669"/>
    <property type="project" value="TreeGrafter"/>
</dbReference>
<dbReference type="CDD" id="cd00082">
    <property type="entry name" value="HisKA"/>
    <property type="match status" value="1"/>
</dbReference>
<dbReference type="STRING" id="1720063.SAMN05216217_1285"/>
<dbReference type="InterPro" id="IPR011006">
    <property type="entry name" value="CheY-like_superfamily"/>
</dbReference>
<keyword evidence="3 6" id="KW-0597">Phosphoprotein</keyword>
<keyword evidence="4" id="KW-0808">Transferase</keyword>
<feature type="transmembrane region" description="Helical" evidence="7">
    <location>
        <begin position="100"/>
        <end position="124"/>
    </location>
</feature>
<dbReference type="InterPro" id="IPR003594">
    <property type="entry name" value="HATPase_dom"/>
</dbReference>
<dbReference type="Proteomes" id="UP000243629">
    <property type="component" value="Unassembled WGS sequence"/>
</dbReference>
<dbReference type="PROSITE" id="PS50110">
    <property type="entry name" value="RESPONSE_REGULATORY"/>
    <property type="match status" value="1"/>
</dbReference>
<dbReference type="GO" id="GO:0009927">
    <property type="term" value="F:histidine phosphotransfer kinase activity"/>
    <property type="evidence" value="ECO:0007669"/>
    <property type="project" value="TreeGrafter"/>
</dbReference>
<keyword evidence="7" id="KW-0812">Transmembrane</keyword>
<dbReference type="AlphaFoldDB" id="A0A1I4UPL7"/>
<evidence type="ECO:0000256" key="1">
    <source>
        <dbReference type="ARBA" id="ARBA00000085"/>
    </source>
</evidence>
<dbReference type="InterPro" id="IPR004358">
    <property type="entry name" value="Sig_transdc_His_kin-like_C"/>
</dbReference>
<dbReference type="OrthoDB" id="9764438at2"/>
<keyword evidence="7" id="KW-1133">Transmembrane helix</keyword>
<evidence type="ECO:0000256" key="7">
    <source>
        <dbReference type="SAM" id="Phobius"/>
    </source>
</evidence>
<dbReference type="Gene3D" id="3.40.50.2300">
    <property type="match status" value="1"/>
</dbReference>
<evidence type="ECO:0000256" key="3">
    <source>
        <dbReference type="ARBA" id="ARBA00022553"/>
    </source>
</evidence>
<evidence type="ECO:0000256" key="6">
    <source>
        <dbReference type="PROSITE-ProRule" id="PRU00169"/>
    </source>
</evidence>
<feature type="transmembrane region" description="Helical" evidence="7">
    <location>
        <begin position="154"/>
        <end position="173"/>
    </location>
</feature>
<evidence type="ECO:0000256" key="4">
    <source>
        <dbReference type="ARBA" id="ARBA00022679"/>
    </source>
</evidence>
<dbReference type="PROSITE" id="PS50109">
    <property type="entry name" value="HIS_KIN"/>
    <property type="match status" value="1"/>
</dbReference>
<feature type="transmembrane region" description="Helical" evidence="7">
    <location>
        <begin position="179"/>
        <end position="200"/>
    </location>
</feature>
<feature type="transmembrane region" description="Helical" evidence="7">
    <location>
        <begin position="67"/>
        <end position="88"/>
    </location>
</feature>